<dbReference type="EMBL" id="CH408034">
    <property type="protein sequence ID" value="EAQ84586.1"/>
    <property type="molecule type" value="Genomic_DNA"/>
</dbReference>
<dbReference type="AlphaFoldDB" id="Q2GTV4"/>
<dbReference type="InParanoid" id="Q2GTV4"/>
<proteinExistence type="predicted"/>
<feature type="domain" description="DUF8212" evidence="1">
    <location>
        <begin position="229"/>
        <end position="259"/>
    </location>
</feature>
<dbReference type="VEuPathDB" id="FungiDB:CHGG_08600"/>
<evidence type="ECO:0000259" key="1">
    <source>
        <dbReference type="Pfam" id="PF26640"/>
    </source>
</evidence>
<dbReference type="RefSeq" id="XP_001226527.1">
    <property type="nucleotide sequence ID" value="XM_001226526.1"/>
</dbReference>
<dbReference type="Proteomes" id="UP000001056">
    <property type="component" value="Unassembled WGS sequence"/>
</dbReference>
<dbReference type="eggNOG" id="ENOG502SHG8">
    <property type="taxonomic scope" value="Eukaryota"/>
</dbReference>
<evidence type="ECO:0000313" key="3">
    <source>
        <dbReference type="Proteomes" id="UP000001056"/>
    </source>
</evidence>
<dbReference type="OMA" id="RDSAICY"/>
<reference evidence="3" key="1">
    <citation type="journal article" date="2015" name="Genome Announc.">
        <title>Draft genome sequence of the cellulolytic fungus Chaetomium globosum.</title>
        <authorList>
            <person name="Cuomo C.A."/>
            <person name="Untereiner W.A."/>
            <person name="Ma L.-J."/>
            <person name="Grabherr M."/>
            <person name="Birren B.W."/>
        </authorList>
    </citation>
    <scope>NUCLEOTIDE SEQUENCE [LARGE SCALE GENOMIC DNA]</scope>
    <source>
        <strain evidence="3">ATCC 6205 / CBS 148.51 / DSM 1962 / NBRC 6347 / NRRL 1970</strain>
    </source>
</reference>
<dbReference type="PANTHER" id="PTHR10622">
    <property type="entry name" value="HET DOMAIN-CONTAINING PROTEIN"/>
    <property type="match status" value="1"/>
</dbReference>
<accession>Q2GTV4</accession>
<dbReference type="PANTHER" id="PTHR10622:SF12">
    <property type="entry name" value="HET DOMAIN-CONTAINING PROTEIN"/>
    <property type="match status" value="1"/>
</dbReference>
<gene>
    <name evidence="2" type="ORF">CHGG_08600</name>
</gene>
<dbReference type="OrthoDB" id="20872at2759"/>
<dbReference type="InterPro" id="IPR058525">
    <property type="entry name" value="DUF8212"/>
</dbReference>
<sequence length="284" mass="31937">MRLLSTTPTAIPHLREFIGSHIPPYAILSHTWVDDGSDPPTSRRRRPVRAAGARTLRQGPARLRSSPHARRPRICVGRYVLYCYKRSSAELSEAINSMFAWHRDAEVCYVYLSDLEPGEEGDLRRDLPGCRWFSRWWTLQELVAPRKVLFFDREWNYRGSKEELAPLLYGITNIPVTVLCHQADLGDIGVARRMSWAANRETTRLEDMAYCLLGIFDVNLSLIYGEGIKAFARLQAAILQTTPDLSIFAWADTSDTCPKYAGMLATSPAPFAGNGSTGEQLGLC</sequence>
<dbReference type="HOGENOM" id="CLU_000288_138_0_1"/>
<organism evidence="2 3">
    <name type="scientific">Chaetomium globosum (strain ATCC 6205 / CBS 148.51 / DSM 1962 / NBRC 6347 / NRRL 1970)</name>
    <name type="common">Soil fungus</name>
    <dbReference type="NCBI Taxonomy" id="306901"/>
    <lineage>
        <taxon>Eukaryota</taxon>
        <taxon>Fungi</taxon>
        <taxon>Dikarya</taxon>
        <taxon>Ascomycota</taxon>
        <taxon>Pezizomycotina</taxon>
        <taxon>Sordariomycetes</taxon>
        <taxon>Sordariomycetidae</taxon>
        <taxon>Sordariales</taxon>
        <taxon>Chaetomiaceae</taxon>
        <taxon>Chaetomium</taxon>
    </lineage>
</organism>
<evidence type="ECO:0000313" key="2">
    <source>
        <dbReference type="EMBL" id="EAQ84586.1"/>
    </source>
</evidence>
<keyword evidence="3" id="KW-1185">Reference proteome</keyword>
<dbReference type="STRING" id="306901.Q2GTV4"/>
<protein>
    <recommendedName>
        <fullName evidence="1">DUF8212 domain-containing protein</fullName>
    </recommendedName>
</protein>
<dbReference type="GeneID" id="4395319"/>
<dbReference type="Pfam" id="PF26640">
    <property type="entry name" value="DUF8212"/>
    <property type="match status" value="1"/>
</dbReference>
<name>Q2GTV4_CHAGB</name>